<evidence type="ECO:0000256" key="1">
    <source>
        <dbReference type="ARBA" id="ARBA00004141"/>
    </source>
</evidence>
<feature type="transmembrane region" description="Helical" evidence="6">
    <location>
        <begin position="12"/>
        <end position="35"/>
    </location>
</feature>
<dbReference type="AlphaFoldDB" id="A0A645AE60"/>
<evidence type="ECO:0000256" key="2">
    <source>
        <dbReference type="ARBA" id="ARBA00022692"/>
    </source>
</evidence>
<dbReference type="GO" id="GO:0005886">
    <property type="term" value="C:plasma membrane"/>
    <property type="evidence" value="ECO:0007669"/>
    <property type="project" value="TreeGrafter"/>
</dbReference>
<feature type="transmembrane region" description="Helical" evidence="6">
    <location>
        <begin position="167"/>
        <end position="191"/>
    </location>
</feature>
<protein>
    <submittedName>
        <fullName evidence="8">Membrane protein insertase YidC</fullName>
    </submittedName>
</protein>
<feature type="region of interest" description="Disordered" evidence="5">
    <location>
        <begin position="280"/>
        <end position="367"/>
    </location>
</feature>
<sequence length="367" mass="40485">MEIQKLYDREKVNPMGGCLWSLLPLPILIGLYGVIQKPLTYLMNLSNDEINELSSFLFDTVVGSNGSNQIHIAEELFNRFSEVISNLPALADKLFLLDYRFLGINLAQTPQWNITQFDSMSWNNIGLFLIPIVSAGLAFLSMQISMKTNSTASNSDSPAAANTKSMMYTMPLVSLWIGFTLPAALGIYWIANNVFTMLQEFVAGKLLKKDFEAMKREQAERELREKEEEKERRRIAAENKAKAAAEGKKRQAVERKVSGDVLANSRVGIRAYARGRNYDPNRFGGVTPYRDPGSPVNEDEVEAALEAKGTPAPEIDSVPAELETPALEAVEPSVPVAEAAPAPSEQKAAGSGEYEAEEAEPSEEDED</sequence>
<evidence type="ECO:0000256" key="5">
    <source>
        <dbReference type="SAM" id="MobiDB-lite"/>
    </source>
</evidence>
<feature type="compositionally biased region" description="Low complexity" evidence="5">
    <location>
        <begin position="325"/>
        <end position="353"/>
    </location>
</feature>
<evidence type="ECO:0000259" key="7">
    <source>
        <dbReference type="Pfam" id="PF02096"/>
    </source>
</evidence>
<evidence type="ECO:0000256" key="6">
    <source>
        <dbReference type="SAM" id="Phobius"/>
    </source>
</evidence>
<dbReference type="PANTHER" id="PTHR12428:SF65">
    <property type="entry name" value="CYTOCHROME C OXIDASE ASSEMBLY PROTEIN COX18, MITOCHONDRIAL"/>
    <property type="match status" value="1"/>
</dbReference>
<feature type="compositionally biased region" description="Acidic residues" evidence="5">
    <location>
        <begin position="354"/>
        <end position="367"/>
    </location>
</feature>
<keyword evidence="4 6" id="KW-0472">Membrane</keyword>
<feature type="region of interest" description="Disordered" evidence="5">
    <location>
        <begin position="220"/>
        <end position="250"/>
    </location>
</feature>
<dbReference type="PANTHER" id="PTHR12428">
    <property type="entry name" value="OXA1"/>
    <property type="match status" value="1"/>
</dbReference>
<keyword evidence="2 6" id="KW-0812">Transmembrane</keyword>
<dbReference type="InterPro" id="IPR001708">
    <property type="entry name" value="YidC/ALB3/OXA1/COX18"/>
</dbReference>
<dbReference type="EMBL" id="VSSQ01012389">
    <property type="protein sequence ID" value="MPM49123.1"/>
    <property type="molecule type" value="Genomic_DNA"/>
</dbReference>
<comment type="caution">
    <text evidence="8">The sequence shown here is derived from an EMBL/GenBank/DDBJ whole genome shotgun (WGS) entry which is preliminary data.</text>
</comment>
<gene>
    <name evidence="8" type="primary">yidC_27</name>
    <name evidence="8" type="ORF">SDC9_95851</name>
</gene>
<reference evidence="8" key="1">
    <citation type="submission" date="2019-08" db="EMBL/GenBank/DDBJ databases">
        <authorList>
            <person name="Kucharzyk K."/>
            <person name="Murdoch R.W."/>
            <person name="Higgins S."/>
            <person name="Loffler F."/>
        </authorList>
    </citation>
    <scope>NUCLEOTIDE SEQUENCE</scope>
</reference>
<comment type="subcellular location">
    <subcellularLocation>
        <location evidence="1">Membrane</location>
        <topology evidence="1">Multi-pass membrane protein</topology>
    </subcellularLocation>
</comment>
<dbReference type="InterPro" id="IPR028055">
    <property type="entry name" value="YidC/Oxa/ALB_C"/>
</dbReference>
<dbReference type="Pfam" id="PF02096">
    <property type="entry name" value="60KD_IMP"/>
    <property type="match status" value="1"/>
</dbReference>
<accession>A0A645AE60</accession>
<name>A0A645AE60_9ZZZZ</name>
<dbReference type="NCBIfam" id="TIGR03592">
    <property type="entry name" value="yidC_oxa1_cterm"/>
    <property type="match status" value="1"/>
</dbReference>
<feature type="domain" description="Membrane insertase YidC/Oxa/ALB C-terminal" evidence="7">
    <location>
        <begin position="2"/>
        <end position="202"/>
    </location>
</feature>
<dbReference type="GO" id="GO:0051205">
    <property type="term" value="P:protein insertion into membrane"/>
    <property type="evidence" value="ECO:0007669"/>
    <property type="project" value="TreeGrafter"/>
</dbReference>
<feature type="transmembrane region" description="Helical" evidence="6">
    <location>
        <begin position="125"/>
        <end position="146"/>
    </location>
</feature>
<dbReference type="GO" id="GO:0032977">
    <property type="term" value="F:membrane insertase activity"/>
    <property type="evidence" value="ECO:0007669"/>
    <property type="project" value="InterPro"/>
</dbReference>
<evidence type="ECO:0000256" key="3">
    <source>
        <dbReference type="ARBA" id="ARBA00022989"/>
    </source>
</evidence>
<keyword evidence="3 6" id="KW-1133">Transmembrane helix</keyword>
<evidence type="ECO:0000256" key="4">
    <source>
        <dbReference type="ARBA" id="ARBA00023136"/>
    </source>
</evidence>
<evidence type="ECO:0000313" key="8">
    <source>
        <dbReference type="EMBL" id="MPM49123.1"/>
    </source>
</evidence>
<organism evidence="8">
    <name type="scientific">bioreactor metagenome</name>
    <dbReference type="NCBI Taxonomy" id="1076179"/>
    <lineage>
        <taxon>unclassified sequences</taxon>
        <taxon>metagenomes</taxon>
        <taxon>ecological metagenomes</taxon>
    </lineage>
</organism>
<proteinExistence type="predicted"/>